<reference evidence="2" key="1">
    <citation type="submission" date="2022-10" db="EMBL/GenBank/DDBJ databases">
        <title>Completed Genome Sequence of two octocoral isolated bacterium, Endozoicomonas euniceicola EF212T and Endozoicomonas gorgoniicola PS125T.</title>
        <authorList>
            <person name="Chiou Y.-J."/>
            <person name="Chen Y.-H."/>
        </authorList>
    </citation>
    <scope>NUCLEOTIDE SEQUENCE</scope>
    <source>
        <strain evidence="2">EF212</strain>
    </source>
</reference>
<gene>
    <name evidence="2" type="ORF">NX720_16965</name>
</gene>
<evidence type="ECO:0000313" key="3">
    <source>
        <dbReference type="Proteomes" id="UP001163255"/>
    </source>
</evidence>
<evidence type="ECO:0000256" key="1">
    <source>
        <dbReference type="SAM" id="Phobius"/>
    </source>
</evidence>
<accession>A0ABY6GP97</accession>
<dbReference type="EMBL" id="CP103300">
    <property type="protein sequence ID" value="UYM14573.1"/>
    <property type="molecule type" value="Genomic_DNA"/>
</dbReference>
<feature type="transmembrane region" description="Helical" evidence="1">
    <location>
        <begin position="6"/>
        <end position="26"/>
    </location>
</feature>
<dbReference type="Proteomes" id="UP001163255">
    <property type="component" value="Chromosome"/>
</dbReference>
<name>A0ABY6GP97_9GAMM</name>
<protein>
    <submittedName>
        <fullName evidence="2">Uncharacterized protein</fullName>
    </submittedName>
</protein>
<dbReference type="RefSeq" id="WP_262596126.1">
    <property type="nucleotide sequence ID" value="NZ_CP103300.1"/>
</dbReference>
<keyword evidence="1" id="KW-1133">Transmembrane helix</keyword>
<keyword evidence="3" id="KW-1185">Reference proteome</keyword>
<keyword evidence="1" id="KW-0812">Transmembrane</keyword>
<organism evidence="2 3">
    <name type="scientific">Endozoicomonas euniceicola</name>
    <dbReference type="NCBI Taxonomy" id="1234143"/>
    <lineage>
        <taxon>Bacteria</taxon>
        <taxon>Pseudomonadati</taxon>
        <taxon>Pseudomonadota</taxon>
        <taxon>Gammaproteobacteria</taxon>
        <taxon>Oceanospirillales</taxon>
        <taxon>Endozoicomonadaceae</taxon>
        <taxon>Endozoicomonas</taxon>
    </lineage>
</organism>
<sequence length="202" mass="23654">MLTKQFLYPAYCLILLMIFANNIYAINTTDSNNQGQPHNNFFKTPSPLNHWPSTCLASQLQIKDKYLNEWLPSFENSITTEDKEKISKLYGETLKDVRIRNSYSPEELVHSLDLEIRNTMRDKKHYYLIKKHFFESLYNLSIENTFNDHCLGSFENTLMRCEQTLEDASSYLFDLSDELAEKAINSFASSQSKKIIKEHLPF</sequence>
<evidence type="ECO:0000313" key="2">
    <source>
        <dbReference type="EMBL" id="UYM14573.1"/>
    </source>
</evidence>
<proteinExistence type="predicted"/>
<keyword evidence="1" id="KW-0472">Membrane</keyword>